<dbReference type="AlphaFoldDB" id="A0AAV7P354"/>
<accession>A0AAV7P354</accession>
<sequence length="69" mass="7611">MRAKLEPAQRLRPADGTSSADRDGRKTPKKKTTNCMDKDSVVVDDDDGMDDDAPEGMVRIVHAVDPTQR</sequence>
<name>A0AAV7P354_PLEWA</name>
<comment type="caution">
    <text evidence="2">The sequence shown here is derived from an EMBL/GenBank/DDBJ whole genome shotgun (WGS) entry which is preliminary data.</text>
</comment>
<evidence type="ECO:0000313" key="3">
    <source>
        <dbReference type="Proteomes" id="UP001066276"/>
    </source>
</evidence>
<dbReference type="EMBL" id="JANPWB010000011">
    <property type="protein sequence ID" value="KAJ1122611.1"/>
    <property type="molecule type" value="Genomic_DNA"/>
</dbReference>
<feature type="compositionally biased region" description="Acidic residues" evidence="1">
    <location>
        <begin position="42"/>
        <end position="54"/>
    </location>
</feature>
<proteinExistence type="predicted"/>
<organism evidence="2 3">
    <name type="scientific">Pleurodeles waltl</name>
    <name type="common">Iberian ribbed newt</name>
    <dbReference type="NCBI Taxonomy" id="8319"/>
    <lineage>
        <taxon>Eukaryota</taxon>
        <taxon>Metazoa</taxon>
        <taxon>Chordata</taxon>
        <taxon>Craniata</taxon>
        <taxon>Vertebrata</taxon>
        <taxon>Euteleostomi</taxon>
        <taxon>Amphibia</taxon>
        <taxon>Batrachia</taxon>
        <taxon>Caudata</taxon>
        <taxon>Salamandroidea</taxon>
        <taxon>Salamandridae</taxon>
        <taxon>Pleurodelinae</taxon>
        <taxon>Pleurodeles</taxon>
    </lineage>
</organism>
<gene>
    <name evidence="2" type="ORF">NDU88_001096</name>
</gene>
<reference evidence="2" key="1">
    <citation type="journal article" date="2022" name="bioRxiv">
        <title>Sequencing and chromosome-scale assembly of the giantPleurodeles waltlgenome.</title>
        <authorList>
            <person name="Brown T."/>
            <person name="Elewa A."/>
            <person name="Iarovenko S."/>
            <person name="Subramanian E."/>
            <person name="Araus A.J."/>
            <person name="Petzold A."/>
            <person name="Susuki M."/>
            <person name="Suzuki K.-i.T."/>
            <person name="Hayashi T."/>
            <person name="Toyoda A."/>
            <person name="Oliveira C."/>
            <person name="Osipova E."/>
            <person name="Leigh N.D."/>
            <person name="Simon A."/>
            <person name="Yun M.H."/>
        </authorList>
    </citation>
    <scope>NUCLEOTIDE SEQUENCE</scope>
    <source>
        <strain evidence="2">20211129_DDA</strain>
        <tissue evidence="2">Liver</tissue>
    </source>
</reference>
<protein>
    <submittedName>
        <fullName evidence="2">Uncharacterized protein</fullName>
    </submittedName>
</protein>
<feature type="compositionally biased region" description="Basic and acidic residues" evidence="1">
    <location>
        <begin position="1"/>
        <end position="13"/>
    </location>
</feature>
<dbReference type="Proteomes" id="UP001066276">
    <property type="component" value="Chromosome 7"/>
</dbReference>
<evidence type="ECO:0000313" key="2">
    <source>
        <dbReference type="EMBL" id="KAJ1122611.1"/>
    </source>
</evidence>
<feature type="region of interest" description="Disordered" evidence="1">
    <location>
        <begin position="1"/>
        <end position="55"/>
    </location>
</feature>
<evidence type="ECO:0000256" key="1">
    <source>
        <dbReference type="SAM" id="MobiDB-lite"/>
    </source>
</evidence>
<keyword evidence="3" id="KW-1185">Reference proteome</keyword>